<evidence type="ECO:0000256" key="9">
    <source>
        <dbReference type="SAM" id="Phobius"/>
    </source>
</evidence>
<feature type="transmembrane region" description="Helical" evidence="9">
    <location>
        <begin position="237"/>
        <end position="260"/>
    </location>
</feature>
<feature type="transmembrane region" description="Helical" evidence="9">
    <location>
        <begin position="272"/>
        <end position="296"/>
    </location>
</feature>
<gene>
    <name evidence="12" type="ORF">AWC38_SpisGene9439</name>
</gene>
<evidence type="ECO:0000256" key="3">
    <source>
        <dbReference type="ARBA" id="ARBA00022692"/>
    </source>
</evidence>
<organism evidence="12 13">
    <name type="scientific">Stylophora pistillata</name>
    <name type="common">Smooth cauliflower coral</name>
    <dbReference type="NCBI Taxonomy" id="50429"/>
    <lineage>
        <taxon>Eukaryota</taxon>
        <taxon>Metazoa</taxon>
        <taxon>Cnidaria</taxon>
        <taxon>Anthozoa</taxon>
        <taxon>Hexacorallia</taxon>
        <taxon>Scleractinia</taxon>
        <taxon>Astrocoeniina</taxon>
        <taxon>Pocilloporidae</taxon>
        <taxon>Stylophora</taxon>
    </lineage>
</organism>
<evidence type="ECO:0000256" key="5">
    <source>
        <dbReference type="ARBA" id="ARBA00023065"/>
    </source>
</evidence>
<evidence type="ECO:0000256" key="6">
    <source>
        <dbReference type="ARBA" id="ARBA00023136"/>
    </source>
</evidence>
<feature type="transmembrane region" description="Helical" evidence="9">
    <location>
        <begin position="390"/>
        <end position="412"/>
    </location>
</feature>
<feature type="transmembrane region" description="Helical" evidence="9">
    <location>
        <begin position="164"/>
        <end position="184"/>
    </location>
</feature>
<feature type="compositionally biased region" description="Polar residues" evidence="8">
    <location>
        <begin position="501"/>
        <end position="512"/>
    </location>
</feature>
<sequence length="512" mass="56342">MIRKRKIMKHMVVIFLFINNVSTANSVTVDHKCSSGGRLTVLWWSQEPYIYKSGDKQEDNVKSTVVTPASLSGMFPLILSKALQRCCKSSTTLNYTTVPEGPAGLDQLLAAEEFDLILPVGAEVGAETVRRFRFTGLLESPGVAVLIKGNVSGAQLLLSVLQGWPILVFILISASLAGVVIWLFERRDNTEQFPESFSHGVFEGFWWAFITMTTVGNFNLCSPLIHISAVVEMLSCVASLLTMTTISVDRLFALSLGVRYGDLAPKTIPGKLLGLIWMLAGLIIITMFISIITAALTSVSLQGRTNLRGVTVSVVNHSEEHKLGIREIANVKALRNSDQVFQYVLDRQVEGALVDVHGLKHHINALTQHNIQEKISVAEDYFGSGGIFSITVYGGLALFVMLMAAGIGWEAYKKNKMKNKGKSEGSIPAPTSIVLEDLGTHPTPRLSFGHAPSEQLVSKHSMEIMKMDEELNNFRKDWQDKRTKMLERHQRERAGAGMNGDANSSLTPPKEN</sequence>
<protein>
    <recommendedName>
        <fullName evidence="11">Potassium channel domain-containing protein</fullName>
    </recommendedName>
</protein>
<dbReference type="SUPFAM" id="SSF81324">
    <property type="entry name" value="Voltage-gated potassium channels"/>
    <property type="match status" value="1"/>
</dbReference>
<dbReference type="AlphaFoldDB" id="A0A2B4SBF0"/>
<feature type="region of interest" description="Disordered" evidence="8">
    <location>
        <begin position="481"/>
        <end position="512"/>
    </location>
</feature>
<accession>A0A2B4SBF0</accession>
<dbReference type="PANTHER" id="PTHR11537">
    <property type="entry name" value="VOLTAGE-GATED POTASSIUM CHANNEL"/>
    <property type="match status" value="1"/>
</dbReference>
<comment type="caution">
    <text evidence="12">The sequence shown here is derived from an EMBL/GenBank/DDBJ whole genome shotgun (WGS) entry which is preliminary data.</text>
</comment>
<evidence type="ECO:0000256" key="8">
    <source>
        <dbReference type="SAM" id="MobiDB-lite"/>
    </source>
</evidence>
<evidence type="ECO:0000256" key="7">
    <source>
        <dbReference type="ARBA" id="ARBA00023303"/>
    </source>
</evidence>
<evidence type="ECO:0000256" key="1">
    <source>
        <dbReference type="ARBA" id="ARBA00004141"/>
    </source>
</evidence>
<dbReference type="Proteomes" id="UP000225706">
    <property type="component" value="Unassembled WGS sequence"/>
</dbReference>
<evidence type="ECO:0000313" key="12">
    <source>
        <dbReference type="EMBL" id="PFX25907.1"/>
    </source>
</evidence>
<keyword evidence="4 9" id="KW-1133">Transmembrane helix</keyword>
<keyword evidence="3 9" id="KW-0812">Transmembrane</keyword>
<feature type="transmembrane region" description="Helical" evidence="9">
    <location>
        <begin position="205"/>
        <end position="225"/>
    </location>
</feature>
<feature type="chain" id="PRO_5012292850" description="Potassium channel domain-containing protein" evidence="10">
    <location>
        <begin position="27"/>
        <end position="512"/>
    </location>
</feature>
<dbReference type="PANTHER" id="PTHR11537:SF252">
    <property type="entry name" value="POTASSIUM VOLTAGE-GATED CHANNEL PROTEIN SHAW"/>
    <property type="match status" value="1"/>
</dbReference>
<feature type="signal peptide" evidence="10">
    <location>
        <begin position="1"/>
        <end position="26"/>
    </location>
</feature>
<feature type="domain" description="Potassium channel" evidence="11">
    <location>
        <begin position="260"/>
        <end position="297"/>
    </location>
</feature>
<evidence type="ECO:0000259" key="11">
    <source>
        <dbReference type="Pfam" id="PF07885"/>
    </source>
</evidence>
<keyword evidence="7" id="KW-0407">Ion channel</keyword>
<evidence type="ECO:0000313" key="13">
    <source>
        <dbReference type="Proteomes" id="UP000225706"/>
    </source>
</evidence>
<dbReference type="Gene3D" id="1.10.287.70">
    <property type="match status" value="2"/>
</dbReference>
<dbReference type="STRING" id="50429.A0A2B4SBF0"/>
<feature type="compositionally biased region" description="Basic and acidic residues" evidence="8">
    <location>
        <begin position="481"/>
        <end position="494"/>
    </location>
</feature>
<keyword evidence="5" id="KW-0406">Ion transport</keyword>
<dbReference type="InterPro" id="IPR028325">
    <property type="entry name" value="VG_K_chnl"/>
</dbReference>
<keyword evidence="6 9" id="KW-0472">Membrane</keyword>
<keyword evidence="10" id="KW-0732">Signal</keyword>
<evidence type="ECO:0000256" key="2">
    <source>
        <dbReference type="ARBA" id="ARBA00022448"/>
    </source>
</evidence>
<comment type="subcellular location">
    <subcellularLocation>
        <location evidence="1">Membrane</location>
        <topology evidence="1">Multi-pass membrane protein</topology>
    </subcellularLocation>
</comment>
<keyword evidence="13" id="KW-1185">Reference proteome</keyword>
<reference evidence="13" key="1">
    <citation type="journal article" date="2017" name="bioRxiv">
        <title>Comparative analysis of the genomes of Stylophora pistillata and Acropora digitifera provides evidence for extensive differences between species of corals.</title>
        <authorList>
            <person name="Voolstra C.R."/>
            <person name="Li Y."/>
            <person name="Liew Y.J."/>
            <person name="Baumgarten S."/>
            <person name="Zoccola D."/>
            <person name="Flot J.-F."/>
            <person name="Tambutte S."/>
            <person name="Allemand D."/>
            <person name="Aranda M."/>
        </authorList>
    </citation>
    <scope>NUCLEOTIDE SEQUENCE [LARGE SCALE GENOMIC DNA]</scope>
</reference>
<name>A0A2B4SBF0_STYPI</name>
<dbReference type="GO" id="GO:0005251">
    <property type="term" value="F:delayed rectifier potassium channel activity"/>
    <property type="evidence" value="ECO:0007669"/>
    <property type="project" value="TreeGrafter"/>
</dbReference>
<dbReference type="EMBL" id="LSMT01000139">
    <property type="protein sequence ID" value="PFX25907.1"/>
    <property type="molecule type" value="Genomic_DNA"/>
</dbReference>
<dbReference type="OrthoDB" id="415460at2759"/>
<dbReference type="GO" id="GO:0008076">
    <property type="term" value="C:voltage-gated potassium channel complex"/>
    <property type="evidence" value="ECO:0007669"/>
    <property type="project" value="InterPro"/>
</dbReference>
<keyword evidence="2" id="KW-0813">Transport</keyword>
<evidence type="ECO:0000256" key="4">
    <source>
        <dbReference type="ARBA" id="ARBA00022989"/>
    </source>
</evidence>
<dbReference type="GO" id="GO:0001508">
    <property type="term" value="P:action potential"/>
    <property type="evidence" value="ECO:0007669"/>
    <property type="project" value="TreeGrafter"/>
</dbReference>
<dbReference type="InterPro" id="IPR013099">
    <property type="entry name" value="K_chnl_dom"/>
</dbReference>
<evidence type="ECO:0000256" key="10">
    <source>
        <dbReference type="SAM" id="SignalP"/>
    </source>
</evidence>
<proteinExistence type="predicted"/>
<dbReference type="Pfam" id="PF07885">
    <property type="entry name" value="Ion_trans_2"/>
    <property type="match status" value="1"/>
</dbReference>